<evidence type="ECO:0000259" key="10">
    <source>
        <dbReference type="Pfam" id="PF00697"/>
    </source>
</evidence>
<evidence type="ECO:0000313" key="12">
    <source>
        <dbReference type="Proteomes" id="UP000295164"/>
    </source>
</evidence>
<keyword evidence="8 9" id="KW-0413">Isomerase</keyword>
<dbReference type="Pfam" id="PF00697">
    <property type="entry name" value="PRAI"/>
    <property type="match status" value="1"/>
</dbReference>
<evidence type="ECO:0000256" key="9">
    <source>
        <dbReference type="HAMAP-Rule" id="MF_00135"/>
    </source>
</evidence>
<evidence type="ECO:0000256" key="1">
    <source>
        <dbReference type="ARBA" id="ARBA00001164"/>
    </source>
</evidence>
<dbReference type="GO" id="GO:0000162">
    <property type="term" value="P:L-tryptophan biosynthetic process"/>
    <property type="evidence" value="ECO:0007669"/>
    <property type="project" value="UniProtKB-UniRule"/>
</dbReference>
<dbReference type="InterPro" id="IPR001240">
    <property type="entry name" value="PRAI_dom"/>
</dbReference>
<keyword evidence="6 9" id="KW-0822">Tryptophan biosynthesis</keyword>
<comment type="similarity">
    <text evidence="9">Belongs to the TrpF family.</text>
</comment>
<protein>
    <recommendedName>
        <fullName evidence="4 9">N-(5'-phosphoribosyl)anthranilate isomerase</fullName>
        <shortName evidence="9">PRAI</shortName>
        <ecNumber evidence="3 9">5.3.1.24</ecNumber>
    </recommendedName>
</protein>
<comment type="caution">
    <text evidence="11">The sequence shown here is derived from an EMBL/GenBank/DDBJ whole genome shotgun (WGS) entry which is preliminary data.</text>
</comment>
<evidence type="ECO:0000256" key="3">
    <source>
        <dbReference type="ARBA" id="ARBA00012572"/>
    </source>
</evidence>
<dbReference type="PANTHER" id="PTHR42894:SF1">
    <property type="entry name" value="N-(5'-PHOSPHORIBOSYL)ANTHRANILATE ISOMERASE"/>
    <property type="match status" value="1"/>
</dbReference>
<evidence type="ECO:0000256" key="7">
    <source>
        <dbReference type="ARBA" id="ARBA00023141"/>
    </source>
</evidence>
<dbReference type="EC" id="5.3.1.24" evidence="3 9"/>
<dbReference type="AlphaFoldDB" id="A0A4R4E053"/>
<sequence>MDVKVCGITTYEELQALPGLGVRYAGFIFYPPSPRQAQRFGLQPEAVRRFREPLYKVGVFVNASYAHIRQTVDEWGLDAVQLHGHESPWECEQLLPHVDVIKAFRFVENDHVLWTIKDYFSCTDLLLLDTGVPLPRAERDAALASGATARRFSWNRLRGLDIPKPFILSGGIGPGDADYVRQFARESVAGNLAAVDLCSRFERVPGLKDAALVRRFLAALREQ</sequence>
<dbReference type="PANTHER" id="PTHR42894">
    <property type="entry name" value="N-(5'-PHOSPHORIBOSYL)ANTHRANILATE ISOMERASE"/>
    <property type="match status" value="1"/>
</dbReference>
<dbReference type="RefSeq" id="WP_131852259.1">
    <property type="nucleotide sequence ID" value="NZ_SKFH01000016.1"/>
</dbReference>
<keyword evidence="12" id="KW-1185">Reference proteome</keyword>
<dbReference type="InterPro" id="IPR013785">
    <property type="entry name" value="Aldolase_TIM"/>
</dbReference>
<evidence type="ECO:0000256" key="6">
    <source>
        <dbReference type="ARBA" id="ARBA00022822"/>
    </source>
</evidence>
<evidence type="ECO:0000256" key="2">
    <source>
        <dbReference type="ARBA" id="ARBA00004664"/>
    </source>
</evidence>
<keyword evidence="5 9" id="KW-0028">Amino-acid biosynthesis</keyword>
<comment type="catalytic activity">
    <reaction evidence="1 9">
        <text>N-(5-phospho-beta-D-ribosyl)anthranilate = 1-(2-carboxyphenylamino)-1-deoxy-D-ribulose 5-phosphate</text>
        <dbReference type="Rhea" id="RHEA:21540"/>
        <dbReference type="ChEBI" id="CHEBI:18277"/>
        <dbReference type="ChEBI" id="CHEBI:58613"/>
        <dbReference type="EC" id="5.3.1.24"/>
    </reaction>
</comment>
<accession>A0A4R4E053</accession>
<dbReference type="UniPathway" id="UPA00035">
    <property type="reaction ID" value="UER00042"/>
</dbReference>
<dbReference type="SUPFAM" id="SSF51366">
    <property type="entry name" value="Ribulose-phoshate binding barrel"/>
    <property type="match status" value="1"/>
</dbReference>
<dbReference type="Proteomes" id="UP000295164">
    <property type="component" value="Unassembled WGS sequence"/>
</dbReference>
<dbReference type="GO" id="GO:0004640">
    <property type="term" value="F:phosphoribosylanthranilate isomerase activity"/>
    <property type="evidence" value="ECO:0007669"/>
    <property type="project" value="UniProtKB-UniRule"/>
</dbReference>
<dbReference type="Gene3D" id="3.20.20.70">
    <property type="entry name" value="Aldolase class I"/>
    <property type="match status" value="1"/>
</dbReference>
<dbReference type="EMBL" id="SKFH01000016">
    <property type="protein sequence ID" value="TCZ70505.1"/>
    <property type="molecule type" value="Genomic_DNA"/>
</dbReference>
<feature type="domain" description="N-(5'phosphoribosyl) anthranilate isomerase (PRAI)" evidence="10">
    <location>
        <begin position="3"/>
        <end position="217"/>
    </location>
</feature>
<dbReference type="HAMAP" id="MF_00135">
    <property type="entry name" value="PRAI"/>
    <property type="match status" value="1"/>
</dbReference>
<evidence type="ECO:0000256" key="5">
    <source>
        <dbReference type="ARBA" id="ARBA00022605"/>
    </source>
</evidence>
<evidence type="ECO:0000313" key="11">
    <source>
        <dbReference type="EMBL" id="TCZ70505.1"/>
    </source>
</evidence>
<evidence type="ECO:0000256" key="4">
    <source>
        <dbReference type="ARBA" id="ARBA00022272"/>
    </source>
</evidence>
<keyword evidence="7 9" id="KW-0057">Aromatic amino acid biosynthesis</keyword>
<dbReference type="OrthoDB" id="9786954at2"/>
<dbReference type="CDD" id="cd00405">
    <property type="entry name" value="PRAI"/>
    <property type="match status" value="1"/>
</dbReference>
<comment type="pathway">
    <text evidence="2 9">Amino-acid biosynthesis; L-tryptophan biosynthesis; L-tryptophan from chorismate: step 3/5.</text>
</comment>
<gene>
    <name evidence="9" type="primary">trpF</name>
    <name evidence="11" type="ORF">E0486_11150</name>
</gene>
<dbReference type="InterPro" id="IPR044643">
    <property type="entry name" value="TrpF_fam"/>
</dbReference>
<reference evidence="11 12" key="1">
    <citation type="submission" date="2019-03" db="EMBL/GenBank/DDBJ databases">
        <authorList>
            <person name="Kim M.K.M."/>
        </authorList>
    </citation>
    <scope>NUCLEOTIDE SEQUENCE [LARGE SCALE GENOMIC DNA]</scope>
    <source>
        <strain evidence="11 12">17J68-15</strain>
    </source>
</reference>
<proteinExistence type="inferred from homology"/>
<dbReference type="InterPro" id="IPR011060">
    <property type="entry name" value="RibuloseP-bd_barrel"/>
</dbReference>
<organism evidence="11 12">
    <name type="scientific">Flaviaesturariibacter aridisoli</name>
    <dbReference type="NCBI Taxonomy" id="2545761"/>
    <lineage>
        <taxon>Bacteria</taxon>
        <taxon>Pseudomonadati</taxon>
        <taxon>Bacteroidota</taxon>
        <taxon>Chitinophagia</taxon>
        <taxon>Chitinophagales</taxon>
        <taxon>Chitinophagaceae</taxon>
        <taxon>Flaviaestuariibacter</taxon>
    </lineage>
</organism>
<name>A0A4R4E053_9BACT</name>
<evidence type="ECO:0000256" key="8">
    <source>
        <dbReference type="ARBA" id="ARBA00023235"/>
    </source>
</evidence>